<dbReference type="OrthoDB" id="4763237at2"/>
<reference evidence="5" key="1">
    <citation type="submission" date="2021-01" db="EMBL/GenBank/DDBJ databases">
        <title>Whole genome shotgun sequence of Planobispora rosea NBRC 15558.</title>
        <authorList>
            <person name="Komaki H."/>
            <person name="Tamura T."/>
        </authorList>
    </citation>
    <scope>NUCLEOTIDE SEQUENCE</scope>
    <source>
        <strain evidence="5">NBRC 15558</strain>
    </source>
</reference>
<name>A0A8J3RWK5_PLARO</name>
<dbReference type="InterPro" id="IPR009830">
    <property type="entry name" value="LppX/LprAFG"/>
</dbReference>
<comment type="similarity">
    <text evidence="2">Belongs to the LppX/LprAFG lipoprotein family.</text>
</comment>
<evidence type="ECO:0000313" key="6">
    <source>
        <dbReference type="Proteomes" id="UP000655044"/>
    </source>
</evidence>
<dbReference type="Proteomes" id="UP000655044">
    <property type="component" value="Unassembled WGS sequence"/>
</dbReference>
<dbReference type="AlphaFoldDB" id="A0A8J3RWK5"/>
<evidence type="ECO:0000256" key="4">
    <source>
        <dbReference type="SAM" id="SignalP"/>
    </source>
</evidence>
<keyword evidence="3" id="KW-1003">Cell membrane</keyword>
<evidence type="ECO:0000313" key="5">
    <source>
        <dbReference type="EMBL" id="GIH82559.1"/>
    </source>
</evidence>
<feature type="chain" id="PRO_5038952138" description="Lipoprotein" evidence="4">
    <location>
        <begin position="21"/>
        <end position="228"/>
    </location>
</feature>
<organism evidence="5 6">
    <name type="scientific">Planobispora rosea</name>
    <dbReference type="NCBI Taxonomy" id="35762"/>
    <lineage>
        <taxon>Bacteria</taxon>
        <taxon>Bacillati</taxon>
        <taxon>Actinomycetota</taxon>
        <taxon>Actinomycetes</taxon>
        <taxon>Streptosporangiales</taxon>
        <taxon>Streptosporangiaceae</taxon>
        <taxon>Planobispora</taxon>
    </lineage>
</organism>
<keyword evidence="3" id="KW-0472">Membrane</keyword>
<evidence type="ECO:0000256" key="2">
    <source>
        <dbReference type="ARBA" id="ARBA00009194"/>
    </source>
</evidence>
<comment type="subcellular location">
    <subcellularLocation>
        <location evidence="1">Cell envelope</location>
    </subcellularLocation>
</comment>
<accession>A0A8J3RWK5</accession>
<proteinExistence type="inferred from homology"/>
<dbReference type="Gene3D" id="2.50.20.20">
    <property type="match status" value="1"/>
</dbReference>
<dbReference type="CDD" id="cd16334">
    <property type="entry name" value="LppX-like"/>
    <property type="match status" value="1"/>
</dbReference>
<keyword evidence="6" id="KW-1185">Reference proteome</keyword>
<protein>
    <recommendedName>
        <fullName evidence="7">Lipoprotein</fullName>
    </recommendedName>
</protein>
<sequence length="228" mass="23497">MSARRIFIAAVVSALSLLTACTGGGGGGTAALPSGPDLVKKSSEAMRTVKSAAFTMETEGSPAVQVKKAAGRLSASGDADGTIQVDMAGSLLEIQFYLVGDTVHFKGVTGGFQKLSRSQLSAIYDPSVILNPDKGIVQLLANALDPKTQGEEKAGGADAYRVSATLSQQILDDMVPGLTQSVNGTLWIDKATSRLLKADLPMNGGKVIVSFADYDVPVQVTPPADATP</sequence>
<dbReference type="Pfam" id="PF07161">
    <property type="entry name" value="LppX_LprAFG"/>
    <property type="match status" value="1"/>
</dbReference>
<evidence type="ECO:0008006" key="7">
    <source>
        <dbReference type="Google" id="ProtNLM"/>
    </source>
</evidence>
<gene>
    <name evidence="5" type="ORF">Pro02_09670</name>
</gene>
<evidence type="ECO:0000256" key="1">
    <source>
        <dbReference type="ARBA" id="ARBA00004196"/>
    </source>
</evidence>
<dbReference type="PROSITE" id="PS51257">
    <property type="entry name" value="PROKAR_LIPOPROTEIN"/>
    <property type="match status" value="1"/>
</dbReference>
<keyword evidence="4" id="KW-0732">Signal</keyword>
<comment type="caution">
    <text evidence="5">The sequence shown here is derived from an EMBL/GenBank/DDBJ whole genome shotgun (WGS) entry which is preliminary data.</text>
</comment>
<evidence type="ECO:0000256" key="3">
    <source>
        <dbReference type="ARBA" id="ARBA00022475"/>
    </source>
</evidence>
<dbReference type="InterPro" id="IPR029046">
    <property type="entry name" value="LolA/LolB/LppX"/>
</dbReference>
<feature type="signal peptide" evidence="4">
    <location>
        <begin position="1"/>
        <end position="20"/>
    </location>
</feature>
<dbReference type="SUPFAM" id="SSF89392">
    <property type="entry name" value="Prokaryotic lipoproteins and lipoprotein localization factors"/>
    <property type="match status" value="1"/>
</dbReference>
<dbReference type="GO" id="GO:0030313">
    <property type="term" value="C:cell envelope"/>
    <property type="evidence" value="ECO:0007669"/>
    <property type="project" value="UniProtKB-SubCell"/>
</dbReference>
<dbReference type="EMBL" id="BOOI01000009">
    <property type="protein sequence ID" value="GIH82559.1"/>
    <property type="molecule type" value="Genomic_DNA"/>
</dbReference>
<dbReference type="RefSeq" id="WP_068922799.1">
    <property type="nucleotide sequence ID" value="NZ_BMQP01000002.1"/>
</dbReference>